<keyword evidence="3" id="KW-1185">Reference proteome</keyword>
<reference evidence="2 3" key="1">
    <citation type="submission" date="2019-05" db="EMBL/GenBank/DDBJ databases">
        <title>Verrucobacter flavum gen. nov., sp. nov. a new member of the family Verrucomicrobiaceae.</title>
        <authorList>
            <person name="Szuroczki S."/>
            <person name="Abbaszade G."/>
            <person name="Szabo A."/>
            <person name="Felfoldi T."/>
            <person name="Schumann P."/>
            <person name="Boka K."/>
            <person name="Keki Z."/>
            <person name="Toumi M."/>
            <person name="Toth E."/>
        </authorList>
    </citation>
    <scope>NUCLEOTIDE SEQUENCE [LARGE SCALE GENOMIC DNA]</scope>
    <source>
        <strain evidence="2 3">MG-N-17</strain>
    </source>
</reference>
<name>A0A5R8K8S1_9BACT</name>
<feature type="domain" description="IrrE N-terminal-like" evidence="1">
    <location>
        <begin position="87"/>
        <end position="191"/>
    </location>
</feature>
<dbReference type="PANTHER" id="PTHR43236:SF2">
    <property type="entry name" value="BLL0069 PROTEIN"/>
    <property type="match status" value="1"/>
</dbReference>
<dbReference type="RefSeq" id="WP_138088333.1">
    <property type="nucleotide sequence ID" value="NZ_VAUV01000020.1"/>
</dbReference>
<dbReference type="OrthoDB" id="581382at2"/>
<dbReference type="Pfam" id="PF06114">
    <property type="entry name" value="Peptidase_M78"/>
    <property type="match status" value="1"/>
</dbReference>
<protein>
    <submittedName>
        <fullName evidence="2">ImmA/IrrE family metallo-endopeptidase</fullName>
    </submittedName>
</protein>
<dbReference type="AlphaFoldDB" id="A0A5R8K8S1"/>
<evidence type="ECO:0000313" key="3">
    <source>
        <dbReference type="Proteomes" id="UP000306196"/>
    </source>
</evidence>
<dbReference type="InterPro" id="IPR052345">
    <property type="entry name" value="Rad_response_metalloprotease"/>
</dbReference>
<evidence type="ECO:0000259" key="1">
    <source>
        <dbReference type="Pfam" id="PF06114"/>
    </source>
</evidence>
<dbReference type="EMBL" id="VAUV01000020">
    <property type="protein sequence ID" value="TLD68722.1"/>
    <property type="molecule type" value="Genomic_DNA"/>
</dbReference>
<organism evidence="2 3">
    <name type="scientific">Phragmitibacter flavus</name>
    <dbReference type="NCBI Taxonomy" id="2576071"/>
    <lineage>
        <taxon>Bacteria</taxon>
        <taxon>Pseudomonadati</taxon>
        <taxon>Verrucomicrobiota</taxon>
        <taxon>Verrucomicrobiia</taxon>
        <taxon>Verrucomicrobiales</taxon>
        <taxon>Verrucomicrobiaceae</taxon>
        <taxon>Phragmitibacter</taxon>
    </lineage>
</organism>
<sequence length="200" mass="22883">MPDPPLFRAPYYPAKVCWSRADEFREEFWPSGDYPIDVLAIAEFGLGLEMRVVDNLLNDLGVDALLGIDFNTLAVDRDQYMQGRFHGRMRYSVAHEIGHYVLHRELAEQFPKDEKKLREFYSEIPEREYSFLEYHANEFAGALLVPRNELSSRLALYVDSSKPIEEGILVEAVDALAGHFAVSTTVIEIRLIKEKLIGSS</sequence>
<proteinExistence type="predicted"/>
<gene>
    <name evidence="2" type="ORF">FEM03_21305</name>
</gene>
<dbReference type="PANTHER" id="PTHR43236">
    <property type="entry name" value="ANTITOXIN HIGA1"/>
    <property type="match status" value="1"/>
</dbReference>
<evidence type="ECO:0000313" key="2">
    <source>
        <dbReference type="EMBL" id="TLD68722.1"/>
    </source>
</evidence>
<dbReference type="InterPro" id="IPR010359">
    <property type="entry name" value="IrrE_HExxH"/>
</dbReference>
<dbReference type="Gene3D" id="1.10.10.2910">
    <property type="match status" value="1"/>
</dbReference>
<comment type="caution">
    <text evidence="2">The sequence shown here is derived from an EMBL/GenBank/DDBJ whole genome shotgun (WGS) entry which is preliminary data.</text>
</comment>
<dbReference type="Proteomes" id="UP000306196">
    <property type="component" value="Unassembled WGS sequence"/>
</dbReference>
<accession>A0A5R8K8S1</accession>